<evidence type="ECO:0000256" key="3">
    <source>
        <dbReference type="ARBA" id="ARBA00023004"/>
    </source>
</evidence>
<sequence>MVVVDSASFRLTPGPGTALPLIGHLHLLSRDPRVQFAAWRRQYGDVFSLYVGNRLIVVLSGYRVIKDALVTHGDVFSDRPHMFLTDVIAKNRGVVGTSGPHWKEQRKVSLEILREMGMGRNVLAEKIQEEVREYVKAIAALQGAAFDPKTLTYTSVSNNICSIVFGERFEYNDPVFCRYLDTINQNFKNLARTTAVNFIPVLKYLPGDLFCLQRTINNVAFVQNEFLFPQLDSHRKRYDDSNDEASDFVEGYLREMNKMKGKDSTLDAQLCDEGIIAPSSVHLHHSTPVPPYRHNQSSLPPSAFKLKQAERGRLIVCSSRWRTPKGIHRVNMEPGTGLLMGGVLALSTLWWWLTRRSAGLPPGPGPALPLIGHLHLLSKDPRQQFASWRRRYGDVFSLYVGSQLVVVLNGYKVIKDALVKHADVFSDRPHIYLTDYISKNKGVVASSGVLWKEQRKVSLEILREMGMGKNVLAEKIHEEVREYVKAVAAHQGKSFDPKDMTHVSVSNNICSVVFGTRYAYDDPTFLNYISTMDENFKLINKATALDFVPLLKYLPGDMFNTKVIMKNVNYIQDTFLKPHLKSHSKNFSRGTDQVSDFTEGYLREMNKVNGKSTTLDEDKE</sequence>
<keyword evidence="5" id="KW-1185">Reference proteome</keyword>
<dbReference type="OrthoDB" id="6081913at2759"/>
<name>A0A2T7P6Q6_POMCA</name>
<keyword evidence="2" id="KW-0479">Metal-binding</keyword>
<evidence type="ECO:0000256" key="1">
    <source>
        <dbReference type="ARBA" id="ARBA00010617"/>
    </source>
</evidence>
<dbReference type="GO" id="GO:0020037">
    <property type="term" value="F:heme binding"/>
    <property type="evidence" value="ECO:0007669"/>
    <property type="project" value="InterPro"/>
</dbReference>
<organism evidence="4 5">
    <name type="scientific">Pomacea canaliculata</name>
    <name type="common">Golden apple snail</name>
    <dbReference type="NCBI Taxonomy" id="400727"/>
    <lineage>
        <taxon>Eukaryota</taxon>
        <taxon>Metazoa</taxon>
        <taxon>Spiralia</taxon>
        <taxon>Lophotrochozoa</taxon>
        <taxon>Mollusca</taxon>
        <taxon>Gastropoda</taxon>
        <taxon>Caenogastropoda</taxon>
        <taxon>Architaenioglossa</taxon>
        <taxon>Ampullarioidea</taxon>
        <taxon>Ampullariidae</taxon>
        <taxon>Pomacea</taxon>
    </lineage>
</organism>
<dbReference type="PANTHER" id="PTHR24300">
    <property type="entry name" value="CYTOCHROME P450 508A4-RELATED"/>
    <property type="match status" value="1"/>
</dbReference>
<dbReference type="GO" id="GO:0006805">
    <property type="term" value="P:xenobiotic metabolic process"/>
    <property type="evidence" value="ECO:0007669"/>
    <property type="project" value="TreeGrafter"/>
</dbReference>
<protein>
    <submittedName>
        <fullName evidence="4">Uncharacterized protein</fullName>
    </submittedName>
</protein>
<dbReference type="Proteomes" id="UP000245119">
    <property type="component" value="Linkage Group LG6"/>
</dbReference>
<evidence type="ECO:0000313" key="5">
    <source>
        <dbReference type="Proteomes" id="UP000245119"/>
    </source>
</evidence>
<dbReference type="EMBL" id="PZQS01000006">
    <property type="protein sequence ID" value="PVD29115.1"/>
    <property type="molecule type" value="Genomic_DNA"/>
</dbReference>
<dbReference type="Gene3D" id="1.10.630.10">
    <property type="entry name" value="Cytochrome P450"/>
    <property type="match status" value="2"/>
</dbReference>
<accession>A0A2T7P6Q6</accession>
<reference evidence="4 5" key="1">
    <citation type="submission" date="2018-04" db="EMBL/GenBank/DDBJ databases">
        <title>The genome of golden apple snail Pomacea canaliculata provides insight into stress tolerance and invasive adaptation.</title>
        <authorList>
            <person name="Liu C."/>
            <person name="Liu B."/>
            <person name="Ren Y."/>
            <person name="Zhang Y."/>
            <person name="Wang H."/>
            <person name="Li S."/>
            <person name="Jiang F."/>
            <person name="Yin L."/>
            <person name="Zhang G."/>
            <person name="Qian W."/>
            <person name="Fan W."/>
        </authorList>
    </citation>
    <scope>NUCLEOTIDE SEQUENCE [LARGE SCALE GENOMIC DNA]</scope>
    <source>
        <strain evidence="4">SZHN2017</strain>
        <tissue evidence="4">Muscle</tissue>
    </source>
</reference>
<dbReference type="InterPro" id="IPR036396">
    <property type="entry name" value="Cyt_P450_sf"/>
</dbReference>
<keyword evidence="3" id="KW-0408">Iron</keyword>
<dbReference type="InterPro" id="IPR002401">
    <property type="entry name" value="Cyt_P450_E_grp-I"/>
</dbReference>
<dbReference type="GO" id="GO:0006082">
    <property type="term" value="P:organic acid metabolic process"/>
    <property type="evidence" value="ECO:0007669"/>
    <property type="project" value="TreeGrafter"/>
</dbReference>
<dbReference type="PANTHER" id="PTHR24300:SF397">
    <property type="entry name" value="CYTOCHROME P450 2U1"/>
    <property type="match status" value="1"/>
</dbReference>
<dbReference type="SUPFAM" id="SSF48264">
    <property type="entry name" value="Cytochrome P450"/>
    <property type="match status" value="2"/>
</dbReference>
<comment type="caution">
    <text evidence="4">The sequence shown here is derived from an EMBL/GenBank/DDBJ whole genome shotgun (WGS) entry which is preliminary data.</text>
</comment>
<dbReference type="GO" id="GO:0005506">
    <property type="term" value="F:iron ion binding"/>
    <property type="evidence" value="ECO:0007669"/>
    <property type="project" value="InterPro"/>
</dbReference>
<evidence type="ECO:0000256" key="2">
    <source>
        <dbReference type="ARBA" id="ARBA00022723"/>
    </source>
</evidence>
<dbReference type="GO" id="GO:0016712">
    <property type="term" value="F:oxidoreductase activity, acting on paired donors, with incorporation or reduction of molecular oxygen, reduced flavin or flavoprotein as one donor, and incorporation of one atom of oxygen"/>
    <property type="evidence" value="ECO:0007669"/>
    <property type="project" value="TreeGrafter"/>
</dbReference>
<dbReference type="PRINTS" id="PR00463">
    <property type="entry name" value="EP450I"/>
</dbReference>
<dbReference type="AlphaFoldDB" id="A0A2T7P6Q6"/>
<gene>
    <name evidence="4" type="ORF">C0Q70_11712</name>
</gene>
<dbReference type="GO" id="GO:0008395">
    <property type="term" value="F:steroid hydroxylase activity"/>
    <property type="evidence" value="ECO:0007669"/>
    <property type="project" value="TreeGrafter"/>
</dbReference>
<evidence type="ECO:0000313" key="4">
    <source>
        <dbReference type="EMBL" id="PVD29115.1"/>
    </source>
</evidence>
<dbReference type="InterPro" id="IPR001128">
    <property type="entry name" value="Cyt_P450"/>
</dbReference>
<dbReference type="InterPro" id="IPR050182">
    <property type="entry name" value="Cytochrome_P450_fam2"/>
</dbReference>
<comment type="similarity">
    <text evidence="1">Belongs to the cytochrome P450 family.</text>
</comment>
<dbReference type="STRING" id="400727.A0A2T7P6Q6"/>
<proteinExistence type="inferred from homology"/>
<dbReference type="GO" id="GO:0005737">
    <property type="term" value="C:cytoplasm"/>
    <property type="evidence" value="ECO:0007669"/>
    <property type="project" value="TreeGrafter"/>
</dbReference>
<dbReference type="Pfam" id="PF00067">
    <property type="entry name" value="p450"/>
    <property type="match status" value="2"/>
</dbReference>